<dbReference type="EMBL" id="WEKT01000060">
    <property type="protein sequence ID" value="MZI95542.1"/>
    <property type="molecule type" value="Genomic_DNA"/>
</dbReference>
<sequence length="406" mass="45663">MKIVTITTLFPFANNPKNGIFIETRLRQLQQYFPDVEAKVIAPVPYFPFKNSYFGTYAEFAKAPYHEKRFGLDVYHPRYLVIPKIGMTLTPHTLAYSIARQAKQLIDSGYDFDLIDGHYFYPDGVAIEQVAQKLNKPFTVTARGTDINLIPQFAKPKQQIQQVLQRADHTMAVCEALRQSMIELGADPENVSTLRNGVDLNLFAYQDKPSQPQLRARLSLPQQGSIVMSTGHLIERKGHHLVIEAIQALPDITLLIAGSGPDEKKLHKLVQELDLASRVLFLGSLSQQELAQYYAAADISVLASSREGWANVLLESMACGTPVVATNIWGTPEVVKNHQAGVLVERNVSDIQRGISHLLTHLPKRFDTRQYAEQFTWQSTSEAQYSIFNAILNHQYDSETIAEIIQ</sequence>
<dbReference type="Gene3D" id="3.40.50.2000">
    <property type="entry name" value="Glycogen Phosphorylase B"/>
    <property type="match status" value="2"/>
</dbReference>
<keyword evidence="6" id="KW-1185">Reference proteome</keyword>
<keyword evidence="1" id="KW-0328">Glycosyltransferase</keyword>
<keyword evidence="2 5" id="KW-0808">Transferase</keyword>
<evidence type="ECO:0000313" key="5">
    <source>
        <dbReference type="EMBL" id="MZI95542.1"/>
    </source>
</evidence>
<dbReference type="InterPro" id="IPR001296">
    <property type="entry name" value="Glyco_trans_1"/>
</dbReference>
<dbReference type="PANTHER" id="PTHR12526">
    <property type="entry name" value="GLYCOSYLTRANSFERASE"/>
    <property type="match status" value="1"/>
</dbReference>
<dbReference type="InterPro" id="IPR028098">
    <property type="entry name" value="Glyco_trans_4-like_N"/>
</dbReference>
<dbReference type="PANTHER" id="PTHR12526:SF510">
    <property type="entry name" value="D-INOSITOL 3-PHOSPHATE GLYCOSYLTRANSFERASE"/>
    <property type="match status" value="1"/>
</dbReference>
<comment type="caution">
    <text evidence="5">The sequence shown here is derived from an EMBL/GenBank/DDBJ whole genome shotgun (WGS) entry which is preliminary data.</text>
</comment>
<dbReference type="Proteomes" id="UP000462621">
    <property type="component" value="Unassembled WGS sequence"/>
</dbReference>
<reference evidence="5 6" key="1">
    <citation type="submission" date="2019-10" db="EMBL/GenBank/DDBJ databases">
        <title>Vibrio sp. nov. isolated from a shrimp pond.</title>
        <authorList>
            <person name="Gomez-Gil B."/>
            <person name="Enciso-Ibarra J."/>
            <person name="Enciso-Ibarra K."/>
            <person name="Bolan-Mejia C."/>
        </authorList>
    </citation>
    <scope>NUCLEOTIDE SEQUENCE [LARGE SCALE GENOMIC DNA]</scope>
    <source>
        <strain evidence="5 6">CAIM 722</strain>
    </source>
</reference>
<name>A0A7X4RWN7_9VIBR</name>
<evidence type="ECO:0000256" key="2">
    <source>
        <dbReference type="ARBA" id="ARBA00022679"/>
    </source>
</evidence>
<feature type="domain" description="Glycosyltransferase subfamily 4-like N-terminal" evidence="4">
    <location>
        <begin position="90"/>
        <end position="201"/>
    </location>
</feature>
<feature type="domain" description="Glycosyl transferase family 1" evidence="3">
    <location>
        <begin position="212"/>
        <end position="374"/>
    </location>
</feature>
<evidence type="ECO:0000256" key="1">
    <source>
        <dbReference type="ARBA" id="ARBA00022676"/>
    </source>
</evidence>
<evidence type="ECO:0000259" key="3">
    <source>
        <dbReference type="Pfam" id="PF00534"/>
    </source>
</evidence>
<evidence type="ECO:0000313" key="6">
    <source>
        <dbReference type="Proteomes" id="UP000462621"/>
    </source>
</evidence>
<dbReference type="Pfam" id="PF00534">
    <property type="entry name" value="Glycos_transf_1"/>
    <property type="match status" value="1"/>
</dbReference>
<dbReference type="GO" id="GO:1901135">
    <property type="term" value="P:carbohydrate derivative metabolic process"/>
    <property type="evidence" value="ECO:0007669"/>
    <property type="project" value="UniProtKB-ARBA"/>
</dbReference>
<dbReference type="CDD" id="cd03798">
    <property type="entry name" value="GT4_WlbH-like"/>
    <property type="match status" value="1"/>
</dbReference>
<accession>A0A7X4RWN7</accession>
<dbReference type="RefSeq" id="WP_161158038.1">
    <property type="nucleotide sequence ID" value="NZ_WEKT01000060.1"/>
</dbReference>
<evidence type="ECO:0000259" key="4">
    <source>
        <dbReference type="Pfam" id="PF13439"/>
    </source>
</evidence>
<protein>
    <submittedName>
        <fullName evidence="5">Glycosyltransferase</fullName>
    </submittedName>
</protein>
<proteinExistence type="predicted"/>
<dbReference type="SUPFAM" id="SSF53756">
    <property type="entry name" value="UDP-Glycosyltransferase/glycogen phosphorylase"/>
    <property type="match status" value="1"/>
</dbReference>
<dbReference type="Pfam" id="PF13439">
    <property type="entry name" value="Glyco_transf_4"/>
    <property type="match status" value="1"/>
</dbReference>
<dbReference type="AlphaFoldDB" id="A0A7X4RWN7"/>
<dbReference type="GO" id="GO:0016757">
    <property type="term" value="F:glycosyltransferase activity"/>
    <property type="evidence" value="ECO:0007669"/>
    <property type="project" value="UniProtKB-KW"/>
</dbReference>
<gene>
    <name evidence="5" type="ORF">F9817_20390</name>
</gene>
<organism evidence="5 6">
    <name type="scientific">Vibrio eleionomae</name>
    <dbReference type="NCBI Taxonomy" id="2653505"/>
    <lineage>
        <taxon>Bacteria</taxon>
        <taxon>Pseudomonadati</taxon>
        <taxon>Pseudomonadota</taxon>
        <taxon>Gammaproteobacteria</taxon>
        <taxon>Vibrionales</taxon>
        <taxon>Vibrionaceae</taxon>
        <taxon>Vibrio</taxon>
    </lineage>
</organism>